<keyword evidence="2" id="KW-0227">DNA damage</keyword>
<feature type="compositionally biased region" description="Polar residues" evidence="4">
    <location>
        <begin position="73"/>
        <end position="85"/>
    </location>
</feature>
<comment type="caution">
    <text evidence="6">The sequence shown here is derived from an EMBL/GenBank/DDBJ whole genome shotgun (WGS) entry which is preliminary data.</text>
</comment>
<dbReference type="InterPro" id="IPR015187">
    <property type="entry name" value="BRCA2_OB_1"/>
</dbReference>
<dbReference type="InterPro" id="IPR012340">
    <property type="entry name" value="NA-bd_OB-fold"/>
</dbReference>
<dbReference type="AlphaFoldDB" id="A0A836GEQ9"/>
<feature type="compositionally biased region" description="Polar residues" evidence="4">
    <location>
        <begin position="237"/>
        <end position="246"/>
    </location>
</feature>
<accession>A0A836GEQ9</accession>
<dbReference type="Gene3D" id="2.40.50.140">
    <property type="entry name" value="Nucleic acid-binding proteins"/>
    <property type="match status" value="2"/>
</dbReference>
<dbReference type="RefSeq" id="XP_067693455.1">
    <property type="nucleotide sequence ID" value="XM_067837456.1"/>
</dbReference>
<evidence type="ECO:0000256" key="3">
    <source>
        <dbReference type="ARBA" id="ARBA00023204"/>
    </source>
</evidence>
<feature type="region of interest" description="Disordered" evidence="4">
    <location>
        <begin position="61"/>
        <end position="89"/>
    </location>
</feature>
<dbReference type="EMBL" id="JAFHKP010000020">
    <property type="protein sequence ID" value="KAG5480642.1"/>
    <property type="molecule type" value="Genomic_DNA"/>
</dbReference>
<dbReference type="InterPro" id="IPR015525">
    <property type="entry name" value="BRCA2"/>
</dbReference>
<dbReference type="Pfam" id="PF00634">
    <property type="entry name" value="BRCA2"/>
    <property type="match status" value="1"/>
</dbReference>
<protein>
    <recommendedName>
        <fullName evidence="5">BRCA2 OB1 domain-containing protein</fullName>
    </recommendedName>
</protein>
<dbReference type="PANTHER" id="PTHR11289:SF0">
    <property type="entry name" value="BREAST CANCER TYPE 2 SUSCEPTIBILITY PROTEIN"/>
    <property type="match status" value="1"/>
</dbReference>
<evidence type="ECO:0000256" key="1">
    <source>
        <dbReference type="ARBA" id="ARBA00022737"/>
    </source>
</evidence>
<keyword evidence="3" id="KW-0234">DNA repair</keyword>
<dbReference type="InterPro" id="IPR002093">
    <property type="entry name" value="BRCA2_repeat"/>
</dbReference>
<dbReference type="SUPFAM" id="SSF50249">
    <property type="entry name" value="Nucleic acid-binding proteins"/>
    <property type="match status" value="1"/>
</dbReference>
<feature type="domain" description="BRCA2 OB1" evidence="5">
    <location>
        <begin position="433"/>
        <end position="544"/>
    </location>
</feature>
<dbReference type="CDD" id="cd04493">
    <property type="entry name" value="BRCA2DBD_OB1"/>
    <property type="match status" value="1"/>
</dbReference>
<keyword evidence="1" id="KW-0677">Repeat</keyword>
<dbReference type="GeneID" id="94172966"/>
<dbReference type="GO" id="GO:0006355">
    <property type="term" value="P:regulation of DNA-templated transcription"/>
    <property type="evidence" value="ECO:0007669"/>
    <property type="project" value="TreeGrafter"/>
</dbReference>
<evidence type="ECO:0000259" key="5">
    <source>
        <dbReference type="Pfam" id="PF09103"/>
    </source>
</evidence>
<sequence>MNGIACPHCTFINPPSKVKCGVCLRLLRKRERRVDDAAATAAMKGPKGPQAPSTASLQYRSLTPQSEHESLATDVSQGRSSQAESSVAPVALASSTAAITKTTQSAGEDETTEAPPLVPTLFSTASGKPVTVRRESLQKVADRLGLLTSPDMDACVPTLFETASGKAVTVQHRSLEKAKVSMDAPRADAGSSESGPALFSSPVGAAALMTCAPLRWPGDGMKLMSLSSEDEAVSSGVVRSTGSPRQSPRAEALPTGSANSAAEHSLPAPTPHSIGGRRRGFVPPQQRPVARSLAKPSHLASPVQTTGLAALRFNPDVCTCRSIIPSPSLPSITSLTFSFKGSDCGNLLAALMGVKAVETVQLGHWRAMLLKLGASPKHCTMEWCRHALMSAMARAHFMTAAPSAALSSAFSPVTVLLCVMQMYNAEMVNGQRPALRKIVEGDIASASLVVLYMSSVREERSSPHMRIVTLCDGIYHLKATCDLPLSNLIREGVLRPGQRMAVCGAKSLLHRQCAPTECEGQVVLSINYNCVRAVAQQTPLGVCHGEPLPLPLSLVHPLGGLVPAIEGVVARVLPSFFISQEVEETPATSDGAREARNRLVKTVRNAHSQLQVSGRLRTEAVAPAEGEAIDSRSLSRVTSLLVVKDRAEALVQQWETIDERVLLTDDDGGPALPVEGSWITLYAVNPAKSRTAAAPFSRAKLFFSSRKLHYVPSKKPLQHLRCVWQAAGDHSSSTGIGDVADVCGLFMGSYRNEQGTFILLLLRDDTYALLQIPVPSPGRVLSLPMPTTERLPVLLLNATFLTDEDSVAGSDCCRLFANEYTALLQRSAQPNLKEALEAAARLRGLVDVAPQKYAARRAEVFRCLDEVASSGSFGLSSGAALCNHDAPPAPEVPLDTRRDAPLTSPTAAATYPISPQREGRLPYYLRLNSGSGRTGRLQGVLIPSATPLTPAGSSTTQGGYRATAAHPSAREPLLRQSNSAVSTQSRHYGNIADLMFLFEPRLNRRAWHPLTDPLQVPHIGAGPQEEGFKYAQLCWRISTDSADDVTCRVEESGLLEAVLESVFPLQELCSVIADEQHIDVSLARSEQILQWRRQESPSLWWRFFTNSRLLGAPADLDGASSQYLWWLPAEWAEAMRAVSAKLQPAFFFFSLSGEVLRHVRLISDSCNVAELPCD</sequence>
<dbReference type="FunFam" id="2.40.50.140:FF:000438">
    <property type="entry name" value="DNA repair protein BRCA2, putative"/>
    <property type="match status" value="1"/>
</dbReference>
<dbReference type="OrthoDB" id="21095at2759"/>
<feature type="region of interest" description="Disordered" evidence="4">
    <location>
        <begin position="234"/>
        <end position="297"/>
    </location>
</feature>
<keyword evidence="7" id="KW-1185">Reference proteome</keyword>
<organism evidence="6 7">
    <name type="scientific">Leishmania enriettii</name>
    <dbReference type="NCBI Taxonomy" id="5663"/>
    <lineage>
        <taxon>Eukaryota</taxon>
        <taxon>Discoba</taxon>
        <taxon>Euglenozoa</taxon>
        <taxon>Kinetoplastea</taxon>
        <taxon>Metakinetoplastina</taxon>
        <taxon>Trypanosomatida</taxon>
        <taxon>Trypanosomatidae</taxon>
        <taxon>Leishmaniinae</taxon>
        <taxon>Leishmania</taxon>
    </lineage>
</organism>
<reference evidence="6 7" key="1">
    <citation type="submission" date="2021-02" db="EMBL/GenBank/DDBJ databases">
        <title>Leishmania (Mundinia) enrietti genome sequencing and assembly.</title>
        <authorList>
            <person name="Almutairi H."/>
            <person name="Gatherer D."/>
        </authorList>
    </citation>
    <scope>NUCLEOTIDE SEQUENCE [LARGE SCALE GENOMIC DNA]</scope>
    <source>
        <strain evidence="6">CUR178</strain>
    </source>
</reference>
<dbReference type="Pfam" id="PF09103">
    <property type="entry name" value="BRCA-2_OB1"/>
    <property type="match status" value="1"/>
</dbReference>
<dbReference type="PANTHER" id="PTHR11289">
    <property type="entry name" value="BREAST CANCER TYPE 2 SUSCEPTIBILITY PROTEIN BRCA2"/>
    <property type="match status" value="1"/>
</dbReference>
<name>A0A836GEQ9_LEIEN</name>
<dbReference type="Proteomes" id="UP000674179">
    <property type="component" value="Chromosome 20"/>
</dbReference>
<dbReference type="GO" id="GO:0000724">
    <property type="term" value="P:double-strand break repair via homologous recombination"/>
    <property type="evidence" value="ECO:0007669"/>
    <property type="project" value="InterPro"/>
</dbReference>
<dbReference type="KEGG" id="lenr:94172966"/>
<evidence type="ECO:0000256" key="4">
    <source>
        <dbReference type="SAM" id="MobiDB-lite"/>
    </source>
</evidence>
<evidence type="ECO:0000313" key="7">
    <source>
        <dbReference type="Proteomes" id="UP000674179"/>
    </source>
</evidence>
<gene>
    <name evidence="6" type="ORF">CUR178_05776</name>
</gene>
<evidence type="ECO:0000256" key="2">
    <source>
        <dbReference type="ARBA" id="ARBA00022763"/>
    </source>
</evidence>
<proteinExistence type="predicted"/>
<evidence type="ECO:0000313" key="6">
    <source>
        <dbReference type="EMBL" id="KAG5480642.1"/>
    </source>
</evidence>